<dbReference type="EMBL" id="JABWRS010000009">
    <property type="protein sequence ID" value="MBC3476684.1"/>
    <property type="molecule type" value="Genomic_DNA"/>
</dbReference>
<evidence type="ECO:0000313" key="2">
    <source>
        <dbReference type="Proteomes" id="UP000628086"/>
    </source>
</evidence>
<gene>
    <name evidence="1" type="ORF">HU747_13885</name>
</gene>
<dbReference type="InterPro" id="IPR028229">
    <property type="entry name" value="Integrase_rpt"/>
</dbReference>
<organism evidence="1 2">
    <name type="scientific">Pseudomonas taiwanensis</name>
    <dbReference type="NCBI Taxonomy" id="470150"/>
    <lineage>
        <taxon>Bacteria</taxon>
        <taxon>Pseudomonadati</taxon>
        <taxon>Pseudomonadota</taxon>
        <taxon>Gammaproteobacteria</taxon>
        <taxon>Pseudomonadales</taxon>
        <taxon>Pseudomonadaceae</taxon>
        <taxon>Pseudomonas</taxon>
    </lineage>
</organism>
<proteinExistence type="predicted"/>
<sequence>MSEKRKKESQKFPDGPEKTYASEWASWYEFLDDGESIEKYSRPLQAKLPASKLRFIAPRLPTSPCQVYENDWISWHDFRSK</sequence>
<reference evidence="1 2" key="1">
    <citation type="journal article" date="2020" name="Microorganisms">
        <title>Reliable Identification of Environmental Pseudomonas Isolates Using the rpoD Gene.</title>
        <authorList>
            <consortium name="The Broad Institute Genome Sequencing Platform"/>
            <person name="Girard L."/>
            <person name="Lood C."/>
            <person name="Rokni-Zadeh H."/>
            <person name="van Noort V."/>
            <person name="Lavigne R."/>
            <person name="De Mot R."/>
        </authorList>
    </citation>
    <scope>NUCLEOTIDE SEQUENCE [LARGE SCALE GENOMIC DNA]</scope>
    <source>
        <strain evidence="1 2">RW7P2</strain>
    </source>
</reference>
<protein>
    <submittedName>
        <fullName evidence="1">Uncharacterized protein</fullName>
    </submittedName>
</protein>
<dbReference type="RefSeq" id="WP_186598790.1">
    <property type="nucleotide sequence ID" value="NZ_JABWRS010000009.1"/>
</dbReference>
<comment type="caution">
    <text evidence="1">The sequence shown here is derived from an EMBL/GenBank/DDBJ whole genome shotgun (WGS) entry which is preliminary data.</text>
</comment>
<accession>A0ABR6V8G8</accession>
<keyword evidence="2" id="KW-1185">Reference proteome</keyword>
<dbReference type="Proteomes" id="UP000628086">
    <property type="component" value="Unassembled WGS sequence"/>
</dbReference>
<dbReference type="Pfam" id="PF14882">
    <property type="entry name" value="INT_rpt"/>
    <property type="match status" value="2"/>
</dbReference>
<name>A0ABR6V8G8_9PSED</name>
<evidence type="ECO:0000313" key="1">
    <source>
        <dbReference type="EMBL" id="MBC3476684.1"/>
    </source>
</evidence>